<organism evidence="1 2">
    <name type="scientific">Streptomyces poriferorum</name>
    <dbReference type="NCBI Taxonomy" id="2798799"/>
    <lineage>
        <taxon>Bacteria</taxon>
        <taxon>Bacillati</taxon>
        <taxon>Actinomycetota</taxon>
        <taxon>Actinomycetes</taxon>
        <taxon>Kitasatosporales</taxon>
        <taxon>Streptomycetaceae</taxon>
        <taxon>Streptomyces</taxon>
    </lineage>
</organism>
<reference evidence="1 2" key="1">
    <citation type="submission" date="2023-03" db="EMBL/GenBank/DDBJ databases">
        <title>Isolation and description of six Streptomyces strains from soil environments, able to metabolize different microbial glucans.</title>
        <authorList>
            <person name="Widen T."/>
            <person name="Larsbrink J."/>
        </authorList>
    </citation>
    <scope>NUCLEOTIDE SEQUENCE [LARGE SCALE GENOMIC DNA]</scope>
    <source>
        <strain evidence="1 2">Alt2</strain>
    </source>
</reference>
<sequence length="107" mass="11605">MTVSAGYADRKNMSSLLCAAGTKEPGDFEFLASCTGLDGARIDHAKASSWLHRAKRETDSLYEKQVTKTGIKRGCVVSGVLDSGPVRMVLHRTYERYSPRILGGAVV</sequence>
<evidence type="ECO:0000313" key="1">
    <source>
        <dbReference type="EMBL" id="WLQ61378.1"/>
    </source>
</evidence>
<proteinExistence type="predicted"/>
<accession>A0ABY9J571</accession>
<name>A0ABY9J571_9ACTN</name>
<gene>
    <name evidence="1" type="ORF">P8A19_40860</name>
</gene>
<dbReference type="EMBL" id="CP120988">
    <property type="protein sequence ID" value="WLQ61378.1"/>
    <property type="molecule type" value="Genomic_DNA"/>
</dbReference>
<protein>
    <submittedName>
        <fullName evidence="1">Uncharacterized protein</fullName>
    </submittedName>
</protein>
<dbReference type="Proteomes" id="UP001235744">
    <property type="component" value="Chromosome"/>
</dbReference>
<keyword evidence="2" id="KW-1185">Reference proteome</keyword>
<evidence type="ECO:0000313" key="2">
    <source>
        <dbReference type="Proteomes" id="UP001235744"/>
    </source>
</evidence>
<dbReference type="RefSeq" id="WP_219569978.1">
    <property type="nucleotide sequence ID" value="NZ_CP120988.1"/>
</dbReference>